<keyword evidence="3" id="KW-0611">Plant defense</keyword>
<dbReference type="InterPro" id="IPR044974">
    <property type="entry name" value="Disease_R_plants"/>
</dbReference>
<dbReference type="InterPro" id="IPR058192">
    <property type="entry name" value="WHD_ROQ1-like"/>
</dbReference>
<dbReference type="SUPFAM" id="SSF52200">
    <property type="entry name" value="Toll/Interleukin receptor TIR domain"/>
    <property type="match status" value="1"/>
</dbReference>
<dbReference type="Pfam" id="PF23286">
    <property type="entry name" value="LRR_13"/>
    <property type="match status" value="1"/>
</dbReference>
<dbReference type="InterPro" id="IPR032675">
    <property type="entry name" value="LRR_dom_sf"/>
</dbReference>
<keyword evidence="1" id="KW-0433">Leucine-rich repeat</keyword>
<keyword evidence="2" id="KW-0677">Repeat</keyword>
<dbReference type="GO" id="GO:0006952">
    <property type="term" value="P:defense response"/>
    <property type="evidence" value="ECO:0007669"/>
    <property type="project" value="InterPro"/>
</dbReference>
<proteinExistence type="predicted"/>
<dbReference type="Pfam" id="PF01582">
    <property type="entry name" value="TIR"/>
    <property type="match status" value="1"/>
</dbReference>
<dbReference type="InterPro" id="IPR058546">
    <property type="entry name" value="RPS4B/Roq1-like_LRR"/>
</dbReference>
<dbReference type="GO" id="GO:0007165">
    <property type="term" value="P:signal transduction"/>
    <property type="evidence" value="ECO:0007669"/>
    <property type="project" value="InterPro"/>
</dbReference>
<dbReference type="PANTHER" id="PTHR11017">
    <property type="entry name" value="LEUCINE-RICH REPEAT-CONTAINING PROTEIN"/>
    <property type="match status" value="1"/>
</dbReference>
<dbReference type="PROSITE" id="PS50104">
    <property type="entry name" value="TIR"/>
    <property type="match status" value="1"/>
</dbReference>
<dbReference type="InterPro" id="IPR002182">
    <property type="entry name" value="NB-ARC"/>
</dbReference>
<dbReference type="Gene3D" id="3.80.10.10">
    <property type="entry name" value="Ribonuclease Inhibitor"/>
    <property type="match status" value="3"/>
</dbReference>
<sequence length="1143" mass="131224">MACNMSKGVSSSSFAPIRWSYDVFLSFRGEDTRNNFTGHLYTALCQRGLHTFIDDHELRRGEEIAPTLVKAIRESRVSVIVFSQNYASSRWCLDELLNIIDCKESKGQLVWPIFYKVNPSDVRNQRGSFAEAMRRHEARFNFDVGRVQRWRTALTHAASLSGWHFPDGHESKFIQNIVEEISIQVSNRTYLKVAKYPVGLESRVREMHELLCVEENDVRMVGIWGIGGIGKTTVAKAVYSSIAHRFEGSCFLANVRERSSMPHEGLVQLQETLLSKVLGGVGVKLSNVDDPAYEIEKRLWNKRVLIILDDVDHLKQLENLAGGYNWFGPGSRIIITTRDKHLLIAHGVSLTYKVKELNFCEAFELFSWNSFKRDTPMDDYVQLVERAVYYTKGLPLALTVLGSHLCGRSIEEWQDALDSYERIPNKEVQEILKISFNGLEDHQKEVFLDIACFFKGEDKDHIVDILRSCDLYPVISLAVLLDKSLVAISDANSLCMHDLIEDMGKEIVRQESPTEPGERSRLWFHEDVIHVLTEETGTSKVRGIMMKLPQKDEVRVRAEAFLRMKSLRYLINCNASIIGNIEYLPNSLRFLDWYKYPSQSLPSNFNPKKLVALKMPSSSISRFGQSITKLDRLKSMNFTGCEMLKELPEFSGFPNLEKLILSECRNLVGIHDSVGTLDKLSSLKLDNCSNLTRFPTRLGMKSLKYLVMKGCKMLESFPEIEAGTMECLIDINLECCENLRNLPNSIYQLKHLEQLEVRGCPKLLTFPMSTTTSIMKHQKHLPDDDHDQHSSAPVFPKLSFLRVGDCNMSECDFLIPFSCLSTLTFLDLSGSRFVSLPAWITKFVNLEWLILRDCKRLQEIPQVSPNIKGINAGGCKSLERFSKFSDILEHQNSQGWLQFSDLSDCHKLLETMGIDVEKMASILLNQHHDQGKDSYFEFTVVLPGNDIPKWFNFCKHPTVHDFCEFVIKFPPNFNGKNSRLALSAVFESTDGTIAYDYYDYEKYGFHVRVYINGDEIFWVHEHFLSSPGSNHVWLQYVSLSDMRHWGRQWNEEQLLSKCEVRFLPSEPLSLKTCGVQLVCHRHEDENSDQNLADLQFYKKNYDEVDHDVVKVPVSNFNRYRQQKMRNGALGITLVEIDEDEDKK</sequence>
<dbReference type="InterPro" id="IPR035897">
    <property type="entry name" value="Toll_tir_struct_dom_sf"/>
</dbReference>
<name>A0AAW1Y5B7_RUBAR</name>
<keyword evidence="7" id="KW-1185">Reference proteome</keyword>
<reference evidence="6 7" key="1">
    <citation type="journal article" date="2023" name="G3 (Bethesda)">
        <title>A chromosome-length genome assembly and annotation of blackberry (Rubus argutus, cv. 'Hillquist').</title>
        <authorList>
            <person name="Bruna T."/>
            <person name="Aryal R."/>
            <person name="Dudchenko O."/>
            <person name="Sargent D.J."/>
            <person name="Mead D."/>
            <person name="Buti M."/>
            <person name="Cavallini A."/>
            <person name="Hytonen T."/>
            <person name="Andres J."/>
            <person name="Pham M."/>
            <person name="Weisz D."/>
            <person name="Mascagni F."/>
            <person name="Usai G."/>
            <person name="Natali L."/>
            <person name="Bassil N."/>
            <person name="Fernandez G.E."/>
            <person name="Lomsadze A."/>
            <person name="Armour M."/>
            <person name="Olukolu B."/>
            <person name="Poorten T."/>
            <person name="Britton C."/>
            <person name="Davik J."/>
            <person name="Ashrafi H."/>
            <person name="Aiden E.L."/>
            <person name="Borodovsky M."/>
            <person name="Worthington M."/>
        </authorList>
    </citation>
    <scope>NUCLEOTIDE SEQUENCE [LARGE SCALE GENOMIC DNA]</scope>
    <source>
        <strain evidence="6">PI 553951</strain>
    </source>
</reference>
<dbReference type="SMART" id="SM00255">
    <property type="entry name" value="TIR"/>
    <property type="match status" value="1"/>
</dbReference>
<keyword evidence="4" id="KW-0520">NAD</keyword>
<dbReference type="EMBL" id="JBEDUW010000002">
    <property type="protein sequence ID" value="KAK9943998.1"/>
    <property type="molecule type" value="Genomic_DNA"/>
</dbReference>
<evidence type="ECO:0000256" key="2">
    <source>
        <dbReference type="ARBA" id="ARBA00022737"/>
    </source>
</evidence>
<dbReference type="InterPro" id="IPR042197">
    <property type="entry name" value="Apaf_helical"/>
</dbReference>
<dbReference type="FunFam" id="3.40.50.10140:FF:000007">
    <property type="entry name" value="Disease resistance protein (TIR-NBS-LRR class)"/>
    <property type="match status" value="1"/>
</dbReference>
<comment type="caution">
    <text evidence="6">The sequence shown here is derived from an EMBL/GenBank/DDBJ whole genome shotgun (WGS) entry which is preliminary data.</text>
</comment>
<evidence type="ECO:0000259" key="5">
    <source>
        <dbReference type="PROSITE" id="PS50104"/>
    </source>
</evidence>
<dbReference type="Pfam" id="PF23282">
    <property type="entry name" value="WHD_ROQ1"/>
    <property type="match status" value="1"/>
</dbReference>
<dbReference type="Gene3D" id="3.40.50.10140">
    <property type="entry name" value="Toll/interleukin-1 receptor homology (TIR) domain"/>
    <property type="match status" value="1"/>
</dbReference>
<gene>
    <name evidence="6" type="ORF">M0R45_009584</name>
</gene>
<dbReference type="InterPro" id="IPR000157">
    <property type="entry name" value="TIR_dom"/>
</dbReference>
<evidence type="ECO:0000256" key="1">
    <source>
        <dbReference type="ARBA" id="ARBA00022614"/>
    </source>
</evidence>
<dbReference type="AlphaFoldDB" id="A0AAW1Y5B7"/>
<dbReference type="PRINTS" id="PR00364">
    <property type="entry name" value="DISEASERSIST"/>
</dbReference>
<feature type="domain" description="TIR" evidence="5">
    <location>
        <begin position="19"/>
        <end position="185"/>
    </location>
</feature>
<evidence type="ECO:0000313" key="6">
    <source>
        <dbReference type="EMBL" id="KAK9943998.1"/>
    </source>
</evidence>
<accession>A0AAW1Y5B7</accession>
<dbReference type="Gene3D" id="3.40.50.300">
    <property type="entry name" value="P-loop containing nucleotide triphosphate hydrolases"/>
    <property type="match status" value="1"/>
</dbReference>
<dbReference type="Pfam" id="PF00931">
    <property type="entry name" value="NB-ARC"/>
    <property type="match status" value="1"/>
</dbReference>
<dbReference type="PANTHER" id="PTHR11017:SF570">
    <property type="entry name" value="DISEASE RESISTANCE PROTEIN (TIR-NBS CLASS)-RELATED"/>
    <property type="match status" value="1"/>
</dbReference>
<organism evidence="6 7">
    <name type="scientific">Rubus argutus</name>
    <name type="common">Southern blackberry</name>
    <dbReference type="NCBI Taxonomy" id="59490"/>
    <lineage>
        <taxon>Eukaryota</taxon>
        <taxon>Viridiplantae</taxon>
        <taxon>Streptophyta</taxon>
        <taxon>Embryophyta</taxon>
        <taxon>Tracheophyta</taxon>
        <taxon>Spermatophyta</taxon>
        <taxon>Magnoliopsida</taxon>
        <taxon>eudicotyledons</taxon>
        <taxon>Gunneridae</taxon>
        <taxon>Pentapetalae</taxon>
        <taxon>rosids</taxon>
        <taxon>fabids</taxon>
        <taxon>Rosales</taxon>
        <taxon>Rosaceae</taxon>
        <taxon>Rosoideae</taxon>
        <taxon>Rosoideae incertae sedis</taxon>
        <taxon>Rubus</taxon>
    </lineage>
</organism>
<dbReference type="Proteomes" id="UP001457282">
    <property type="component" value="Unassembled WGS sequence"/>
</dbReference>
<dbReference type="GO" id="GO:0043531">
    <property type="term" value="F:ADP binding"/>
    <property type="evidence" value="ECO:0007669"/>
    <property type="project" value="InterPro"/>
</dbReference>
<evidence type="ECO:0000256" key="3">
    <source>
        <dbReference type="ARBA" id="ARBA00022821"/>
    </source>
</evidence>
<dbReference type="Gene3D" id="1.10.8.430">
    <property type="entry name" value="Helical domain of apoptotic protease-activating factors"/>
    <property type="match status" value="1"/>
</dbReference>
<dbReference type="SUPFAM" id="SSF52540">
    <property type="entry name" value="P-loop containing nucleoside triphosphate hydrolases"/>
    <property type="match status" value="1"/>
</dbReference>
<dbReference type="InterPro" id="IPR027417">
    <property type="entry name" value="P-loop_NTPase"/>
</dbReference>
<protein>
    <recommendedName>
        <fullName evidence="5">TIR domain-containing protein</fullName>
    </recommendedName>
</protein>
<evidence type="ECO:0000256" key="4">
    <source>
        <dbReference type="ARBA" id="ARBA00023027"/>
    </source>
</evidence>
<dbReference type="SUPFAM" id="SSF52058">
    <property type="entry name" value="L domain-like"/>
    <property type="match status" value="1"/>
</dbReference>
<evidence type="ECO:0000313" key="7">
    <source>
        <dbReference type="Proteomes" id="UP001457282"/>
    </source>
</evidence>